<evidence type="ECO:0000313" key="1">
    <source>
        <dbReference type="EMBL" id="KAJ8891669.1"/>
    </source>
</evidence>
<reference evidence="1 2" key="1">
    <citation type="submission" date="2023-02" db="EMBL/GenBank/DDBJ databases">
        <title>LHISI_Scaffold_Assembly.</title>
        <authorList>
            <person name="Stuart O.P."/>
            <person name="Cleave R."/>
            <person name="Magrath M.J.L."/>
            <person name="Mikheyev A.S."/>
        </authorList>
    </citation>
    <scope>NUCLEOTIDE SEQUENCE [LARGE SCALE GENOMIC DNA]</scope>
    <source>
        <strain evidence="1">Daus_M_001</strain>
        <tissue evidence="1">Leg muscle</tissue>
    </source>
</reference>
<comment type="caution">
    <text evidence="1">The sequence shown here is derived from an EMBL/GenBank/DDBJ whole genome shotgun (WGS) entry which is preliminary data.</text>
</comment>
<dbReference type="EMBL" id="JARBHB010000002">
    <property type="protein sequence ID" value="KAJ8891669.1"/>
    <property type="molecule type" value="Genomic_DNA"/>
</dbReference>
<protein>
    <submittedName>
        <fullName evidence="1">Uncharacterized protein</fullName>
    </submittedName>
</protein>
<dbReference type="InterPro" id="IPR032072">
    <property type="entry name" value="DUF4807"/>
</dbReference>
<name>A0ABQ9I5Z4_9NEOP</name>
<keyword evidence="2" id="KW-1185">Reference proteome</keyword>
<accession>A0ABQ9I5Z4</accession>
<organism evidence="1 2">
    <name type="scientific">Dryococelus australis</name>
    <dbReference type="NCBI Taxonomy" id="614101"/>
    <lineage>
        <taxon>Eukaryota</taxon>
        <taxon>Metazoa</taxon>
        <taxon>Ecdysozoa</taxon>
        <taxon>Arthropoda</taxon>
        <taxon>Hexapoda</taxon>
        <taxon>Insecta</taxon>
        <taxon>Pterygota</taxon>
        <taxon>Neoptera</taxon>
        <taxon>Polyneoptera</taxon>
        <taxon>Phasmatodea</taxon>
        <taxon>Verophasmatodea</taxon>
        <taxon>Anareolatae</taxon>
        <taxon>Phasmatidae</taxon>
        <taxon>Eurycanthinae</taxon>
        <taxon>Dryococelus</taxon>
    </lineage>
</organism>
<dbReference type="Pfam" id="PF16065">
    <property type="entry name" value="DUF4807"/>
    <property type="match status" value="1"/>
</dbReference>
<dbReference type="PANTHER" id="PTHR36693">
    <property type="entry name" value="GH02722P"/>
    <property type="match status" value="1"/>
</dbReference>
<sequence length="263" mass="29990">MLCIAYVSGNNWNQFWLGKSGVWDIYGHTGGFETCEPHGYSSDQFQGNASIPDFIDKHNFLCCRDIERGIIMSGHALSAFKTAAKLSSTYRKLLLRTYIRLPNPSVLELGRSEFFVLRICVVPCKQRVDYAWGERVERLVLERMELGNTMSWLSTFGGAFSALGEEVKDCALIAGRISVKQLSIAIRLGDPLQVARSKLYLALSLIQQGRLSRARRIIEEQYRTVKSLPVIDNSVIRMCQGIWAKLKYSYQLRRARLKYCNEM</sequence>
<proteinExistence type="predicted"/>
<gene>
    <name evidence="1" type="ORF">PR048_004197</name>
</gene>
<dbReference type="Proteomes" id="UP001159363">
    <property type="component" value="Chromosome 2"/>
</dbReference>
<evidence type="ECO:0000313" key="2">
    <source>
        <dbReference type="Proteomes" id="UP001159363"/>
    </source>
</evidence>
<dbReference type="PANTHER" id="PTHR36693:SF1">
    <property type="entry name" value="GH02722P"/>
    <property type="match status" value="1"/>
</dbReference>